<name>A0A0G1N2I3_9BACT</name>
<proteinExistence type="predicted"/>
<organism evidence="1 2">
    <name type="scientific">Candidatus Jorgensenbacteria bacterium GW2011_GWA2_45_9</name>
    <dbReference type="NCBI Taxonomy" id="1618663"/>
    <lineage>
        <taxon>Bacteria</taxon>
        <taxon>Candidatus Joergenseniibacteriota</taxon>
    </lineage>
</organism>
<dbReference type="Proteomes" id="UP000034727">
    <property type="component" value="Unassembled WGS sequence"/>
</dbReference>
<evidence type="ECO:0000313" key="1">
    <source>
        <dbReference type="EMBL" id="KKU14704.1"/>
    </source>
</evidence>
<evidence type="ECO:0000313" key="2">
    <source>
        <dbReference type="Proteomes" id="UP000034727"/>
    </source>
</evidence>
<sequence>MKKESVVREKNKPLSVGRLVFLLGWLLTRVSHLEQMMELKGRALPFPLL</sequence>
<reference evidence="1 2" key="1">
    <citation type="journal article" date="2015" name="Nature">
        <title>rRNA introns, odd ribosomes, and small enigmatic genomes across a large radiation of phyla.</title>
        <authorList>
            <person name="Brown C.T."/>
            <person name="Hug L.A."/>
            <person name="Thomas B.C."/>
            <person name="Sharon I."/>
            <person name="Castelle C.J."/>
            <person name="Singh A."/>
            <person name="Wilkins M.J."/>
            <person name="Williams K.H."/>
            <person name="Banfield J.F."/>
        </authorList>
    </citation>
    <scope>NUCLEOTIDE SEQUENCE [LARGE SCALE GENOMIC DNA]</scope>
</reference>
<gene>
    <name evidence="1" type="ORF">UX22_C0018G0005</name>
</gene>
<protein>
    <submittedName>
        <fullName evidence="1">Uncharacterized protein</fullName>
    </submittedName>
</protein>
<dbReference type="AlphaFoldDB" id="A0A0G1N2I3"/>
<dbReference type="EMBL" id="LCLJ01000018">
    <property type="protein sequence ID" value="KKU14704.1"/>
    <property type="molecule type" value="Genomic_DNA"/>
</dbReference>
<accession>A0A0G1N2I3</accession>
<comment type="caution">
    <text evidence="1">The sequence shown here is derived from an EMBL/GenBank/DDBJ whole genome shotgun (WGS) entry which is preliminary data.</text>
</comment>